<feature type="compositionally biased region" description="Acidic residues" evidence="10">
    <location>
        <begin position="179"/>
        <end position="192"/>
    </location>
</feature>
<feature type="repeat" description="Solcar" evidence="8">
    <location>
        <begin position="6"/>
        <end position="92"/>
    </location>
</feature>
<evidence type="ECO:0000313" key="12">
    <source>
        <dbReference type="EMBL" id="KAK0530862.1"/>
    </source>
</evidence>
<feature type="compositionally biased region" description="Basic and acidic residues" evidence="10">
    <location>
        <begin position="168"/>
        <end position="178"/>
    </location>
</feature>
<protein>
    <recommendedName>
        <fullName evidence="14">Mitochondrial carrier</fullName>
    </recommendedName>
</protein>
<accession>A0AAN6GFI3</accession>
<evidence type="ECO:0000256" key="3">
    <source>
        <dbReference type="ARBA" id="ARBA00022448"/>
    </source>
</evidence>
<dbReference type="GO" id="GO:0016020">
    <property type="term" value="C:membrane"/>
    <property type="evidence" value="ECO:0007669"/>
    <property type="project" value="UniProtKB-SubCell"/>
</dbReference>
<sequence>MAESKLPPLAQASAGAIGASVSNSLIYPLDVLSTRAQTQTSRAQKQSIVGALQAIVRKQGVAGLYQGWGADTLSNSLSNFLFFFFRSALVALIITSKTKRLGSPVTTTTDAPKKPKPITLSGFEDLAAGALAGATSRLFTTPLSNVVVRKQTSSSSSSSSKGGAAVSEKGKEKAKEVAAGEEDSEEEGEYSADEPSILDCMRQVIKEKGVLGLWSGFETAALLSITPALTFYFTHAYMRVFIPRRFRDKPLPAQTFITSALGNATATLVVFPLILAKSRLQSGKRGYKSLPDVIRSVVRRQGVQGLYAGLETQLAKGFLSQGTTMLVKDRVEAAIVTWYRRLVLERAAAHAQ</sequence>
<keyword evidence="7 8" id="KW-0472">Membrane</keyword>
<name>A0AAN6GFI3_9BASI</name>
<feature type="compositionally biased region" description="Low complexity" evidence="10">
    <location>
        <begin position="153"/>
        <end position="167"/>
    </location>
</feature>
<dbReference type="InterPro" id="IPR023395">
    <property type="entry name" value="MCP_dom_sf"/>
</dbReference>
<comment type="subcellular location">
    <subcellularLocation>
        <location evidence="1">Membrane</location>
        <topology evidence="1">Multi-pass membrane protein</topology>
    </subcellularLocation>
</comment>
<feature type="region of interest" description="Disordered" evidence="10">
    <location>
        <begin position="150"/>
        <end position="193"/>
    </location>
</feature>
<reference evidence="12" key="1">
    <citation type="journal article" date="2023" name="PhytoFront">
        <title>Draft Genome Resources of Seven Strains of Tilletia horrida, Causal Agent of Kernel Smut of Rice.</title>
        <authorList>
            <person name="Khanal S."/>
            <person name="Antony Babu S."/>
            <person name="Zhou X.G."/>
        </authorList>
    </citation>
    <scope>NUCLEOTIDE SEQUENCE</scope>
    <source>
        <strain evidence="12">TX3</strain>
    </source>
</reference>
<evidence type="ECO:0000256" key="9">
    <source>
        <dbReference type="RuleBase" id="RU000488"/>
    </source>
</evidence>
<evidence type="ECO:0000256" key="1">
    <source>
        <dbReference type="ARBA" id="ARBA00004141"/>
    </source>
</evidence>
<keyword evidence="5" id="KW-0677">Repeat</keyword>
<evidence type="ECO:0000256" key="6">
    <source>
        <dbReference type="ARBA" id="ARBA00022989"/>
    </source>
</evidence>
<dbReference type="SUPFAM" id="SSF103506">
    <property type="entry name" value="Mitochondrial carrier"/>
    <property type="match status" value="1"/>
</dbReference>
<gene>
    <name evidence="12" type="ORF">OC842_003798</name>
</gene>
<evidence type="ECO:0000313" key="13">
    <source>
        <dbReference type="Proteomes" id="UP001176521"/>
    </source>
</evidence>
<feature type="repeat" description="Solcar" evidence="8">
    <location>
        <begin position="254"/>
        <end position="334"/>
    </location>
</feature>
<keyword evidence="6 11" id="KW-1133">Transmembrane helix</keyword>
<dbReference type="Proteomes" id="UP001176521">
    <property type="component" value="Unassembled WGS sequence"/>
</dbReference>
<proteinExistence type="inferred from homology"/>
<dbReference type="PANTHER" id="PTHR45939">
    <property type="entry name" value="PEROXISOMAL MEMBRANE PROTEIN PMP34-RELATED"/>
    <property type="match status" value="1"/>
</dbReference>
<evidence type="ECO:0000256" key="11">
    <source>
        <dbReference type="SAM" id="Phobius"/>
    </source>
</evidence>
<dbReference type="InterPro" id="IPR018108">
    <property type="entry name" value="MCP_transmembrane"/>
</dbReference>
<dbReference type="PANTHER" id="PTHR45939:SF2">
    <property type="entry name" value="CARRIER PROTEIN, PUTATIVE (AFU_ORTHOLOGUE AFUA_2G13870)-RELATED"/>
    <property type="match status" value="1"/>
</dbReference>
<dbReference type="Gene3D" id="1.50.40.10">
    <property type="entry name" value="Mitochondrial carrier domain"/>
    <property type="match status" value="2"/>
</dbReference>
<evidence type="ECO:0000256" key="4">
    <source>
        <dbReference type="ARBA" id="ARBA00022692"/>
    </source>
</evidence>
<dbReference type="EMBL" id="JAPDMQ010000202">
    <property type="protein sequence ID" value="KAK0530862.1"/>
    <property type="molecule type" value="Genomic_DNA"/>
</dbReference>
<evidence type="ECO:0000256" key="8">
    <source>
        <dbReference type="PROSITE-ProRule" id="PRU00282"/>
    </source>
</evidence>
<evidence type="ECO:0000256" key="2">
    <source>
        <dbReference type="ARBA" id="ARBA00006375"/>
    </source>
</evidence>
<keyword evidence="3 9" id="KW-0813">Transport</keyword>
<dbReference type="Pfam" id="PF00153">
    <property type="entry name" value="Mito_carr"/>
    <property type="match status" value="3"/>
</dbReference>
<feature type="transmembrane region" description="Helical" evidence="11">
    <location>
        <begin position="253"/>
        <end position="275"/>
    </location>
</feature>
<evidence type="ECO:0000256" key="5">
    <source>
        <dbReference type="ARBA" id="ARBA00022737"/>
    </source>
</evidence>
<feature type="repeat" description="Solcar" evidence="8">
    <location>
        <begin position="120"/>
        <end position="241"/>
    </location>
</feature>
<evidence type="ECO:0000256" key="10">
    <source>
        <dbReference type="SAM" id="MobiDB-lite"/>
    </source>
</evidence>
<comment type="similarity">
    <text evidence="2 9">Belongs to the mitochondrial carrier (TC 2.A.29) family.</text>
</comment>
<dbReference type="PROSITE" id="PS50920">
    <property type="entry name" value="SOLCAR"/>
    <property type="match status" value="3"/>
</dbReference>
<evidence type="ECO:0008006" key="14">
    <source>
        <dbReference type="Google" id="ProtNLM"/>
    </source>
</evidence>
<feature type="transmembrane region" description="Helical" evidence="11">
    <location>
        <begin position="77"/>
        <end position="94"/>
    </location>
</feature>
<feature type="transmembrane region" description="Helical" evidence="11">
    <location>
        <begin position="211"/>
        <end position="233"/>
    </location>
</feature>
<evidence type="ECO:0000256" key="7">
    <source>
        <dbReference type="ARBA" id="ARBA00023136"/>
    </source>
</evidence>
<dbReference type="InterPro" id="IPR052217">
    <property type="entry name" value="Mito/Peroxisomal_Carrier"/>
</dbReference>
<dbReference type="AlphaFoldDB" id="A0AAN6GFI3"/>
<dbReference type="GO" id="GO:0015217">
    <property type="term" value="F:ADP transmembrane transporter activity"/>
    <property type="evidence" value="ECO:0007669"/>
    <property type="project" value="TreeGrafter"/>
</dbReference>
<comment type="caution">
    <text evidence="12">The sequence shown here is derived from an EMBL/GenBank/DDBJ whole genome shotgun (WGS) entry which is preliminary data.</text>
</comment>
<keyword evidence="13" id="KW-1185">Reference proteome</keyword>
<keyword evidence="4 8" id="KW-0812">Transmembrane</keyword>
<organism evidence="12 13">
    <name type="scientific">Tilletia horrida</name>
    <dbReference type="NCBI Taxonomy" id="155126"/>
    <lineage>
        <taxon>Eukaryota</taxon>
        <taxon>Fungi</taxon>
        <taxon>Dikarya</taxon>
        <taxon>Basidiomycota</taxon>
        <taxon>Ustilaginomycotina</taxon>
        <taxon>Exobasidiomycetes</taxon>
        <taxon>Tilletiales</taxon>
        <taxon>Tilletiaceae</taxon>
        <taxon>Tilletia</taxon>
    </lineage>
</organism>